<dbReference type="GeneID" id="105268427"/>
<dbReference type="RefSeq" id="XP_011306287.1">
    <property type="nucleotide sequence ID" value="XM_011307985.1"/>
</dbReference>
<dbReference type="AlphaFoldDB" id="A0A9R1TB08"/>
<evidence type="ECO:0000256" key="5">
    <source>
        <dbReference type="ARBA" id="ARBA00023136"/>
    </source>
</evidence>
<evidence type="ECO:0000256" key="1">
    <source>
        <dbReference type="ARBA" id="ARBA00004141"/>
    </source>
</evidence>
<keyword evidence="4 6" id="KW-1133">Transmembrane helix</keyword>
<reference evidence="8" key="1">
    <citation type="submission" date="2025-08" db="UniProtKB">
        <authorList>
            <consortium name="RefSeq"/>
        </authorList>
    </citation>
    <scope>IDENTIFICATION</scope>
    <source>
        <strain evidence="8">USDA-PBARC FA_bdor</strain>
        <tissue evidence="8">Whole organism</tissue>
    </source>
</reference>
<gene>
    <name evidence="8" type="primary">LOC105268427</name>
</gene>
<dbReference type="GO" id="GO:0005778">
    <property type="term" value="C:peroxisomal membrane"/>
    <property type="evidence" value="ECO:0007669"/>
    <property type="project" value="TreeGrafter"/>
</dbReference>
<feature type="transmembrane region" description="Helical" evidence="6">
    <location>
        <begin position="170"/>
        <end position="189"/>
    </location>
</feature>
<protein>
    <submittedName>
        <fullName evidence="8">PXMP2/4 family protein 3</fullName>
    </submittedName>
</protein>
<feature type="transmembrane region" description="Helical" evidence="6">
    <location>
        <begin position="74"/>
        <end position="92"/>
    </location>
</feature>
<keyword evidence="3 6" id="KW-0812">Transmembrane</keyword>
<evidence type="ECO:0000256" key="3">
    <source>
        <dbReference type="ARBA" id="ARBA00022692"/>
    </source>
</evidence>
<feature type="transmembrane region" description="Helical" evidence="6">
    <location>
        <begin position="104"/>
        <end position="124"/>
    </location>
</feature>
<dbReference type="PANTHER" id="PTHR11266:SF80">
    <property type="entry name" value="PEROXISOMAL MEMBRANE PROTEIN 2"/>
    <property type="match status" value="1"/>
</dbReference>
<evidence type="ECO:0000313" key="8">
    <source>
        <dbReference type="RefSeq" id="XP_011306287.1"/>
    </source>
</evidence>
<dbReference type="Proteomes" id="UP000694866">
    <property type="component" value="Unplaced"/>
</dbReference>
<accession>A0A9R1TB08</accession>
<comment type="subcellular location">
    <subcellularLocation>
        <location evidence="1">Membrane</location>
        <topology evidence="1">Multi-pass membrane protein</topology>
    </subcellularLocation>
</comment>
<dbReference type="PANTHER" id="PTHR11266">
    <property type="entry name" value="PEROXISOMAL MEMBRANE PROTEIN 2, PXMP2 MPV17"/>
    <property type="match status" value="1"/>
</dbReference>
<evidence type="ECO:0000256" key="2">
    <source>
        <dbReference type="ARBA" id="ARBA00006824"/>
    </source>
</evidence>
<name>A0A9R1TB08_9HYME</name>
<sequence length="200" mass="23088">MVYQRLFRQCSKNRIAMSLSKPSQIILDIVGAYFNSLYMNPIRTKAITSCVLAVAGNYISQKISGTKEINHDSLLAFGLFGLLFGGPVPHYFYKYIHLFTKLPLGILLTERLVYTPLFQAFALYMLTRLEGKSHDESRKNMEKLYLPILLANYKYLTLLQFINIRYVPPMLRVLVVNFIGFAWTIYLANARSRASKKRKD</sequence>
<dbReference type="KEGG" id="fas:105268427"/>
<evidence type="ECO:0000313" key="7">
    <source>
        <dbReference type="Proteomes" id="UP000694866"/>
    </source>
</evidence>
<dbReference type="Pfam" id="PF04117">
    <property type="entry name" value="Mpv17_PMP22"/>
    <property type="match status" value="1"/>
</dbReference>
<evidence type="ECO:0000256" key="4">
    <source>
        <dbReference type="ARBA" id="ARBA00022989"/>
    </source>
</evidence>
<feature type="transmembrane region" description="Helical" evidence="6">
    <location>
        <begin position="144"/>
        <end position="164"/>
    </location>
</feature>
<keyword evidence="7" id="KW-1185">Reference proteome</keyword>
<dbReference type="InterPro" id="IPR007248">
    <property type="entry name" value="Mpv17_PMP22"/>
</dbReference>
<dbReference type="OrthoDB" id="860at2759"/>
<proteinExistence type="inferred from homology"/>
<organism evidence="7 8">
    <name type="scientific">Fopius arisanus</name>
    <dbReference type="NCBI Taxonomy" id="64838"/>
    <lineage>
        <taxon>Eukaryota</taxon>
        <taxon>Metazoa</taxon>
        <taxon>Ecdysozoa</taxon>
        <taxon>Arthropoda</taxon>
        <taxon>Hexapoda</taxon>
        <taxon>Insecta</taxon>
        <taxon>Pterygota</taxon>
        <taxon>Neoptera</taxon>
        <taxon>Endopterygota</taxon>
        <taxon>Hymenoptera</taxon>
        <taxon>Apocrita</taxon>
        <taxon>Ichneumonoidea</taxon>
        <taxon>Braconidae</taxon>
        <taxon>Opiinae</taxon>
        <taxon>Fopius</taxon>
    </lineage>
</organism>
<comment type="similarity">
    <text evidence="2 6">Belongs to the peroxisomal membrane protein PXMP2/4 family.</text>
</comment>
<keyword evidence="5 6" id="KW-0472">Membrane</keyword>
<evidence type="ECO:0000256" key="6">
    <source>
        <dbReference type="RuleBase" id="RU363053"/>
    </source>
</evidence>